<dbReference type="SUPFAM" id="SSF54523">
    <property type="entry name" value="Pili subunits"/>
    <property type="match status" value="1"/>
</dbReference>
<dbReference type="RefSeq" id="WP_008489658.1">
    <property type="nucleotide sequence ID" value="NZ_AMRG01000016.1"/>
</dbReference>
<keyword evidence="1" id="KW-0812">Transmembrane</keyword>
<evidence type="ECO:0000313" key="2">
    <source>
        <dbReference type="EMBL" id="EKE80829.1"/>
    </source>
</evidence>
<evidence type="ECO:0008006" key="4">
    <source>
        <dbReference type="Google" id="ProtNLM"/>
    </source>
</evidence>
<organism evidence="2 3">
    <name type="scientific">Idiomarina xiamenensis 10-D-4</name>
    <dbReference type="NCBI Taxonomy" id="740709"/>
    <lineage>
        <taxon>Bacteria</taxon>
        <taxon>Pseudomonadati</taxon>
        <taxon>Pseudomonadota</taxon>
        <taxon>Gammaproteobacteria</taxon>
        <taxon>Alteromonadales</taxon>
        <taxon>Idiomarinaceae</taxon>
        <taxon>Idiomarina</taxon>
    </lineage>
</organism>
<dbReference type="AlphaFoldDB" id="K2KDQ2"/>
<keyword evidence="3" id="KW-1185">Reference proteome</keyword>
<dbReference type="Proteomes" id="UP000014115">
    <property type="component" value="Unassembled WGS sequence"/>
</dbReference>
<comment type="caution">
    <text evidence="2">The sequence shown here is derived from an EMBL/GenBank/DDBJ whole genome shotgun (WGS) entry which is preliminary data.</text>
</comment>
<proteinExistence type="predicted"/>
<reference evidence="2 3" key="1">
    <citation type="journal article" date="2012" name="J. Bacteriol.">
        <title>Genome Sequence of Idiomarina xiamenensis Type Strain 10-D-4.</title>
        <authorList>
            <person name="Lai Q."/>
            <person name="Wang L."/>
            <person name="Wang W."/>
            <person name="Shao Z."/>
        </authorList>
    </citation>
    <scope>NUCLEOTIDE SEQUENCE [LARGE SCALE GENOMIC DNA]</scope>
    <source>
        <strain evidence="2 3">10-D-4</strain>
    </source>
</reference>
<dbReference type="EMBL" id="AMRG01000016">
    <property type="protein sequence ID" value="EKE80829.1"/>
    <property type="molecule type" value="Genomic_DNA"/>
</dbReference>
<name>K2KDQ2_9GAMM</name>
<feature type="transmembrane region" description="Helical" evidence="1">
    <location>
        <begin position="12"/>
        <end position="34"/>
    </location>
</feature>
<keyword evidence="1" id="KW-0472">Membrane</keyword>
<protein>
    <recommendedName>
        <fullName evidence="4">Tfp pilus assembly protein FimT</fullName>
    </recommendedName>
</protein>
<dbReference type="PATRIC" id="fig|740709.3.peg.2317"/>
<evidence type="ECO:0000256" key="1">
    <source>
        <dbReference type="SAM" id="Phobius"/>
    </source>
</evidence>
<accession>K2KDQ2</accession>
<dbReference type="STRING" id="740709.A10D4_11464"/>
<gene>
    <name evidence="2" type="ORF">A10D4_11464</name>
</gene>
<dbReference type="InterPro" id="IPR045584">
    <property type="entry name" value="Pilin-like"/>
</dbReference>
<keyword evidence="1" id="KW-1133">Transmembrane helix</keyword>
<sequence length="141" mass="15737">MLKPLTPLPFCHGWSLLELLLVMALIAAAAFMSLPRSQQWQSQQQLWQVQQQLLDYLAQARQAALFGQRQLISQTQLAALVGEQWQIISNRRWPLSFSANSGRASATSLSLIPQSTGVPVARLIISQYGRMRWCLASASVC</sequence>
<evidence type="ECO:0000313" key="3">
    <source>
        <dbReference type="Proteomes" id="UP000014115"/>
    </source>
</evidence>